<evidence type="ECO:0000313" key="1">
    <source>
        <dbReference type="EMBL" id="PLW69205.1"/>
    </source>
</evidence>
<protein>
    <recommendedName>
        <fullName evidence="3">DUF2946 domain-containing protein</fullName>
    </recommendedName>
</protein>
<dbReference type="EMBL" id="PKUS01000008">
    <property type="protein sequence ID" value="PLW69205.1"/>
    <property type="molecule type" value="Genomic_DNA"/>
</dbReference>
<dbReference type="Proteomes" id="UP000235005">
    <property type="component" value="Unassembled WGS sequence"/>
</dbReference>
<organism evidence="1 2">
    <name type="scientific">Pseudohalioglobus lutimaris</name>
    <dbReference type="NCBI Taxonomy" id="1737061"/>
    <lineage>
        <taxon>Bacteria</taxon>
        <taxon>Pseudomonadati</taxon>
        <taxon>Pseudomonadota</taxon>
        <taxon>Gammaproteobacteria</taxon>
        <taxon>Cellvibrionales</taxon>
        <taxon>Halieaceae</taxon>
        <taxon>Pseudohalioglobus</taxon>
    </lineage>
</organism>
<proteinExistence type="predicted"/>
<accession>A0A2N5X3Y9</accession>
<dbReference type="AlphaFoldDB" id="A0A2N5X3Y9"/>
<evidence type="ECO:0000313" key="2">
    <source>
        <dbReference type="Proteomes" id="UP000235005"/>
    </source>
</evidence>
<dbReference type="RefSeq" id="WP_075999979.1">
    <property type="nucleotide sequence ID" value="NZ_PKUS01000008.1"/>
</dbReference>
<keyword evidence="2" id="KW-1185">Reference proteome</keyword>
<name>A0A2N5X3Y9_9GAMM</name>
<sequence>MTESVSTSLLHRKTALPLTRALALVALLCVGALQVQEAGHGHWIEHDDTSVQCLVCKNSVGTALPLEAPAVQPIGIVAGAAVLLAPALSAVDFSPSLPRAPPYYS</sequence>
<evidence type="ECO:0008006" key="3">
    <source>
        <dbReference type="Google" id="ProtNLM"/>
    </source>
</evidence>
<comment type="caution">
    <text evidence="1">The sequence shown here is derived from an EMBL/GenBank/DDBJ whole genome shotgun (WGS) entry which is preliminary data.</text>
</comment>
<reference evidence="1 2" key="1">
    <citation type="submission" date="2018-01" db="EMBL/GenBank/DDBJ databases">
        <title>The draft genome sequence of Halioglobus lutimaris HF004.</title>
        <authorList>
            <person name="Du Z.-J."/>
            <person name="Shi M.-J."/>
        </authorList>
    </citation>
    <scope>NUCLEOTIDE SEQUENCE [LARGE SCALE GENOMIC DNA]</scope>
    <source>
        <strain evidence="1 2">HF004</strain>
    </source>
</reference>
<gene>
    <name evidence="1" type="ORF">C0039_09080</name>
</gene>